<evidence type="ECO:0000313" key="1">
    <source>
        <dbReference type="EMBL" id="KAI5669296.1"/>
    </source>
</evidence>
<name>A0ACC0B9H4_CATRO</name>
<proteinExistence type="predicted"/>
<organism evidence="1 2">
    <name type="scientific">Catharanthus roseus</name>
    <name type="common">Madagascar periwinkle</name>
    <name type="synonym">Vinca rosea</name>
    <dbReference type="NCBI Taxonomy" id="4058"/>
    <lineage>
        <taxon>Eukaryota</taxon>
        <taxon>Viridiplantae</taxon>
        <taxon>Streptophyta</taxon>
        <taxon>Embryophyta</taxon>
        <taxon>Tracheophyta</taxon>
        <taxon>Spermatophyta</taxon>
        <taxon>Magnoliopsida</taxon>
        <taxon>eudicotyledons</taxon>
        <taxon>Gunneridae</taxon>
        <taxon>Pentapetalae</taxon>
        <taxon>asterids</taxon>
        <taxon>lamiids</taxon>
        <taxon>Gentianales</taxon>
        <taxon>Apocynaceae</taxon>
        <taxon>Rauvolfioideae</taxon>
        <taxon>Vinceae</taxon>
        <taxon>Catharanthinae</taxon>
        <taxon>Catharanthus</taxon>
    </lineage>
</organism>
<reference evidence="2" key="1">
    <citation type="journal article" date="2023" name="Nat. Plants">
        <title>Single-cell RNA sequencing provides a high-resolution roadmap for understanding the multicellular compartmentation of specialized metabolism.</title>
        <authorList>
            <person name="Sun S."/>
            <person name="Shen X."/>
            <person name="Li Y."/>
            <person name="Li Y."/>
            <person name="Wang S."/>
            <person name="Li R."/>
            <person name="Zhang H."/>
            <person name="Shen G."/>
            <person name="Guo B."/>
            <person name="Wei J."/>
            <person name="Xu J."/>
            <person name="St-Pierre B."/>
            <person name="Chen S."/>
            <person name="Sun C."/>
        </authorList>
    </citation>
    <scope>NUCLEOTIDE SEQUENCE [LARGE SCALE GENOMIC DNA]</scope>
</reference>
<dbReference type="Proteomes" id="UP001060085">
    <property type="component" value="Linkage Group LG04"/>
</dbReference>
<sequence>MIGFLIFFINFFCKGLDIPVFSYVCTSGESGSEEHRRPANNRVVKNVFIEALWLEAPSHLLTSTWTSIPAIPPSRCTDDYMPWFLPRTHPQIQNSDRLPSGVQLPTISPITLDVLLDIVARELDHDDIDEATKCCVTWLM</sequence>
<evidence type="ECO:0000313" key="2">
    <source>
        <dbReference type="Proteomes" id="UP001060085"/>
    </source>
</evidence>
<keyword evidence="2" id="KW-1185">Reference proteome</keyword>
<accession>A0ACC0B9H4</accession>
<gene>
    <name evidence="1" type="ORF">M9H77_19149</name>
</gene>
<dbReference type="EMBL" id="CM044704">
    <property type="protein sequence ID" value="KAI5669296.1"/>
    <property type="molecule type" value="Genomic_DNA"/>
</dbReference>
<comment type="caution">
    <text evidence="1">The sequence shown here is derived from an EMBL/GenBank/DDBJ whole genome shotgun (WGS) entry which is preliminary data.</text>
</comment>
<protein>
    <submittedName>
        <fullName evidence="1">Uncharacterized protein</fullName>
    </submittedName>
</protein>